<dbReference type="GO" id="GO:0048731">
    <property type="term" value="P:system development"/>
    <property type="evidence" value="ECO:0007669"/>
    <property type="project" value="InterPro"/>
</dbReference>
<evidence type="ECO:0000256" key="1">
    <source>
        <dbReference type="SAM" id="MobiDB-lite"/>
    </source>
</evidence>
<keyword evidence="4" id="KW-1185">Reference proteome</keyword>
<accession>A0AAN9S3C5</accession>
<evidence type="ECO:0000313" key="3">
    <source>
        <dbReference type="EMBL" id="KAK7388177.1"/>
    </source>
</evidence>
<reference evidence="3 4" key="1">
    <citation type="submission" date="2024-01" db="EMBL/GenBank/DDBJ databases">
        <title>The genomes of 5 underutilized Papilionoideae crops provide insights into root nodulation and disease resistanc.</title>
        <authorList>
            <person name="Jiang F."/>
        </authorList>
    </citation>
    <scope>NUCLEOTIDE SEQUENCE [LARGE SCALE GENOMIC DNA]</scope>
    <source>
        <strain evidence="3">DUOXIRENSHENG_FW03</strain>
        <tissue evidence="3">Leaves</tissue>
    </source>
</reference>
<feature type="signal peptide" evidence="2">
    <location>
        <begin position="1"/>
        <end position="21"/>
    </location>
</feature>
<dbReference type="Proteomes" id="UP001386955">
    <property type="component" value="Unassembled WGS sequence"/>
</dbReference>
<name>A0AAN9S3C5_PSOTE</name>
<dbReference type="PANTHER" id="PTHR34545:SF10">
    <property type="entry name" value="CLAVATA3_ESR (CLE) GENE FAMILY MEMBER"/>
    <property type="match status" value="1"/>
</dbReference>
<keyword evidence="2" id="KW-0732">Signal</keyword>
<feature type="chain" id="PRO_5042902033" description="Clavata3/ESR (CLE) gene family member" evidence="2">
    <location>
        <begin position="22"/>
        <end position="79"/>
    </location>
</feature>
<comment type="caution">
    <text evidence="3">The sequence shown here is derived from an EMBL/GenBank/DDBJ whole genome shotgun (WGS) entry which is preliminary data.</text>
</comment>
<evidence type="ECO:0000256" key="2">
    <source>
        <dbReference type="SAM" id="SignalP"/>
    </source>
</evidence>
<sequence>MDVFILLLCLLLWACIGSNSAARKTVFVSNMFDGAKKKKTSAVSIHAAHKCNRSCYDNNNTSSEDKRLVPTGPNPLHNR</sequence>
<proteinExistence type="predicted"/>
<dbReference type="EMBL" id="JAYMYS010000006">
    <property type="protein sequence ID" value="KAK7388177.1"/>
    <property type="molecule type" value="Genomic_DNA"/>
</dbReference>
<gene>
    <name evidence="3" type="ORF">VNO78_22986</name>
</gene>
<protein>
    <recommendedName>
        <fullName evidence="5">Clavata3/ESR (CLE) gene family member</fullName>
    </recommendedName>
</protein>
<dbReference type="AlphaFoldDB" id="A0AAN9S3C5"/>
<evidence type="ECO:0008006" key="5">
    <source>
        <dbReference type="Google" id="ProtNLM"/>
    </source>
</evidence>
<dbReference type="InterPro" id="IPR033249">
    <property type="entry name" value="CLE_plant"/>
</dbReference>
<organism evidence="3 4">
    <name type="scientific">Psophocarpus tetragonolobus</name>
    <name type="common">Winged bean</name>
    <name type="synonym">Dolichos tetragonolobus</name>
    <dbReference type="NCBI Taxonomy" id="3891"/>
    <lineage>
        <taxon>Eukaryota</taxon>
        <taxon>Viridiplantae</taxon>
        <taxon>Streptophyta</taxon>
        <taxon>Embryophyta</taxon>
        <taxon>Tracheophyta</taxon>
        <taxon>Spermatophyta</taxon>
        <taxon>Magnoliopsida</taxon>
        <taxon>eudicotyledons</taxon>
        <taxon>Gunneridae</taxon>
        <taxon>Pentapetalae</taxon>
        <taxon>rosids</taxon>
        <taxon>fabids</taxon>
        <taxon>Fabales</taxon>
        <taxon>Fabaceae</taxon>
        <taxon>Papilionoideae</taxon>
        <taxon>50 kb inversion clade</taxon>
        <taxon>NPAAA clade</taxon>
        <taxon>indigoferoid/millettioid clade</taxon>
        <taxon>Phaseoleae</taxon>
        <taxon>Psophocarpus</taxon>
    </lineage>
</organism>
<evidence type="ECO:0000313" key="4">
    <source>
        <dbReference type="Proteomes" id="UP001386955"/>
    </source>
</evidence>
<dbReference type="PANTHER" id="PTHR34545">
    <property type="entry name" value="CLAVATA3/ESR (CLE)-RELATED PROTEIN 22"/>
    <property type="match status" value="1"/>
</dbReference>
<feature type="region of interest" description="Disordered" evidence="1">
    <location>
        <begin position="58"/>
        <end position="79"/>
    </location>
</feature>